<sequence length="233" mass="24976">MLKALLRHPTTLAAAAHLIGLYLAFVYATTRWTWLGVPAITATAESGQPFIVSFWHERLPMMPMLWRLARGRFPALRPKRAHVLVSRHRDGRFIGDIIGRFQLDTVHGSTSRGGAAGMVALLRLLEAGDLGAITPDGPRGPRRQAAAGVAQIAATAGVPVIPCAASTTRRRVLRSWDRMVLPLPFGRGVVVVCPPVTVRRDEVEAGLAAITAGMNEACALADRWVAAGGRDAA</sequence>
<reference evidence="2 3" key="1">
    <citation type="submission" date="2024-09" db="EMBL/GenBank/DDBJ databases">
        <authorList>
            <person name="Sun Q."/>
            <person name="Mori K."/>
        </authorList>
    </citation>
    <scope>NUCLEOTIDE SEQUENCE [LARGE SCALE GENOMIC DNA]</scope>
    <source>
        <strain evidence="2 3">TBRC 5777</strain>
    </source>
</reference>
<gene>
    <name evidence="2" type="ORF">ACFFGY_22545</name>
</gene>
<accession>A0ABV6JZZ1</accession>
<keyword evidence="2" id="KW-0012">Acyltransferase</keyword>
<dbReference type="EMBL" id="JBHLUN010000036">
    <property type="protein sequence ID" value="MFC0411035.1"/>
    <property type="molecule type" value="Genomic_DNA"/>
</dbReference>
<name>A0ABV6JZZ1_9PROT</name>
<organism evidence="2 3">
    <name type="scientific">Roseomonas elaeocarpi</name>
    <dbReference type="NCBI Taxonomy" id="907779"/>
    <lineage>
        <taxon>Bacteria</taxon>
        <taxon>Pseudomonadati</taxon>
        <taxon>Pseudomonadota</taxon>
        <taxon>Alphaproteobacteria</taxon>
        <taxon>Acetobacterales</taxon>
        <taxon>Roseomonadaceae</taxon>
        <taxon>Roseomonas</taxon>
    </lineage>
</organism>
<dbReference type="Pfam" id="PF04028">
    <property type="entry name" value="DUF374"/>
    <property type="match status" value="1"/>
</dbReference>
<keyword evidence="3" id="KW-1185">Reference proteome</keyword>
<dbReference type="CDD" id="cd07983">
    <property type="entry name" value="LPLAT_DUF374-like"/>
    <property type="match status" value="1"/>
</dbReference>
<evidence type="ECO:0000259" key="1">
    <source>
        <dbReference type="Pfam" id="PF04028"/>
    </source>
</evidence>
<protein>
    <submittedName>
        <fullName evidence="2">Lysophospholipid acyltransferase family protein</fullName>
    </submittedName>
</protein>
<evidence type="ECO:0000313" key="2">
    <source>
        <dbReference type="EMBL" id="MFC0411035.1"/>
    </source>
</evidence>
<dbReference type="Proteomes" id="UP001589865">
    <property type="component" value="Unassembled WGS sequence"/>
</dbReference>
<dbReference type="GO" id="GO:0016746">
    <property type="term" value="F:acyltransferase activity"/>
    <property type="evidence" value="ECO:0007669"/>
    <property type="project" value="UniProtKB-KW"/>
</dbReference>
<keyword evidence="2" id="KW-0808">Transferase</keyword>
<evidence type="ECO:0000313" key="3">
    <source>
        <dbReference type="Proteomes" id="UP001589865"/>
    </source>
</evidence>
<dbReference type="RefSeq" id="WP_377046788.1">
    <property type="nucleotide sequence ID" value="NZ_JBHLUN010000036.1"/>
</dbReference>
<dbReference type="InterPro" id="IPR007172">
    <property type="entry name" value="DUF374"/>
</dbReference>
<feature type="domain" description="DUF374" evidence="1">
    <location>
        <begin position="77"/>
        <end position="142"/>
    </location>
</feature>
<proteinExistence type="predicted"/>
<comment type="caution">
    <text evidence="2">The sequence shown here is derived from an EMBL/GenBank/DDBJ whole genome shotgun (WGS) entry which is preliminary data.</text>
</comment>